<feature type="compositionally biased region" description="Gly residues" evidence="1">
    <location>
        <begin position="182"/>
        <end position="194"/>
    </location>
</feature>
<evidence type="ECO:0008006" key="4">
    <source>
        <dbReference type="Google" id="ProtNLM"/>
    </source>
</evidence>
<dbReference type="AlphaFoldDB" id="A0AAN6TDI3"/>
<reference evidence="2" key="1">
    <citation type="journal article" date="2023" name="Mol. Phylogenet. Evol.">
        <title>Genome-scale phylogeny and comparative genomics of the fungal order Sordariales.</title>
        <authorList>
            <person name="Hensen N."/>
            <person name="Bonometti L."/>
            <person name="Westerberg I."/>
            <person name="Brannstrom I.O."/>
            <person name="Guillou S."/>
            <person name="Cros-Aarteil S."/>
            <person name="Calhoun S."/>
            <person name="Haridas S."/>
            <person name="Kuo A."/>
            <person name="Mondo S."/>
            <person name="Pangilinan J."/>
            <person name="Riley R."/>
            <person name="LaButti K."/>
            <person name="Andreopoulos B."/>
            <person name="Lipzen A."/>
            <person name="Chen C."/>
            <person name="Yan M."/>
            <person name="Daum C."/>
            <person name="Ng V."/>
            <person name="Clum A."/>
            <person name="Steindorff A."/>
            <person name="Ohm R.A."/>
            <person name="Martin F."/>
            <person name="Silar P."/>
            <person name="Natvig D.O."/>
            <person name="Lalanne C."/>
            <person name="Gautier V."/>
            <person name="Ament-Velasquez S.L."/>
            <person name="Kruys A."/>
            <person name="Hutchinson M.I."/>
            <person name="Powell A.J."/>
            <person name="Barry K."/>
            <person name="Miller A.N."/>
            <person name="Grigoriev I.V."/>
            <person name="Debuchy R."/>
            <person name="Gladieux P."/>
            <person name="Hiltunen Thoren M."/>
            <person name="Johannesson H."/>
        </authorList>
    </citation>
    <scope>NUCLEOTIDE SEQUENCE</scope>
    <source>
        <strain evidence="2">CBS 508.74</strain>
    </source>
</reference>
<proteinExistence type="predicted"/>
<accession>A0AAN6TDI3</accession>
<comment type="caution">
    <text evidence="2">The sequence shown here is derived from an EMBL/GenBank/DDBJ whole genome shotgun (WGS) entry which is preliminary data.</text>
</comment>
<feature type="compositionally biased region" description="Polar residues" evidence="1">
    <location>
        <begin position="170"/>
        <end position="179"/>
    </location>
</feature>
<dbReference type="GO" id="GO:0032991">
    <property type="term" value="C:protein-containing complex"/>
    <property type="evidence" value="ECO:0007669"/>
    <property type="project" value="TreeGrafter"/>
</dbReference>
<dbReference type="Pfam" id="PF10294">
    <property type="entry name" value="Methyltransf_16"/>
    <property type="match status" value="1"/>
</dbReference>
<organism evidence="2 3">
    <name type="scientific">Canariomyces notabilis</name>
    <dbReference type="NCBI Taxonomy" id="2074819"/>
    <lineage>
        <taxon>Eukaryota</taxon>
        <taxon>Fungi</taxon>
        <taxon>Dikarya</taxon>
        <taxon>Ascomycota</taxon>
        <taxon>Pezizomycotina</taxon>
        <taxon>Sordariomycetes</taxon>
        <taxon>Sordariomycetidae</taxon>
        <taxon>Sordariales</taxon>
        <taxon>Chaetomiaceae</taxon>
        <taxon>Canariomyces</taxon>
    </lineage>
</organism>
<dbReference type="PANTHER" id="PTHR14614">
    <property type="entry name" value="HEPATOCELLULAR CARCINOMA-ASSOCIATED ANTIGEN"/>
    <property type="match status" value="1"/>
</dbReference>
<reference evidence="2" key="2">
    <citation type="submission" date="2023-05" db="EMBL/GenBank/DDBJ databases">
        <authorList>
            <consortium name="Lawrence Berkeley National Laboratory"/>
            <person name="Steindorff A."/>
            <person name="Hensen N."/>
            <person name="Bonometti L."/>
            <person name="Westerberg I."/>
            <person name="Brannstrom I.O."/>
            <person name="Guillou S."/>
            <person name="Cros-Aarteil S."/>
            <person name="Calhoun S."/>
            <person name="Haridas S."/>
            <person name="Kuo A."/>
            <person name="Mondo S."/>
            <person name="Pangilinan J."/>
            <person name="Riley R."/>
            <person name="Labutti K."/>
            <person name="Andreopoulos B."/>
            <person name="Lipzen A."/>
            <person name="Chen C."/>
            <person name="Yanf M."/>
            <person name="Daum C."/>
            <person name="Ng V."/>
            <person name="Clum A."/>
            <person name="Ohm R."/>
            <person name="Martin F."/>
            <person name="Silar P."/>
            <person name="Natvig D."/>
            <person name="Lalanne C."/>
            <person name="Gautier V."/>
            <person name="Ament-Velasquez S.L."/>
            <person name="Kruys A."/>
            <person name="Hutchinson M.I."/>
            <person name="Powell A.J."/>
            <person name="Barry K."/>
            <person name="Miller A.N."/>
            <person name="Grigoriev I.V."/>
            <person name="Debuchy R."/>
            <person name="Gladieux P."/>
            <person name="Thoren M.H."/>
            <person name="Johannesson H."/>
        </authorList>
    </citation>
    <scope>NUCLEOTIDE SEQUENCE</scope>
    <source>
        <strain evidence="2">CBS 508.74</strain>
    </source>
</reference>
<evidence type="ECO:0000313" key="2">
    <source>
        <dbReference type="EMBL" id="KAK4112105.1"/>
    </source>
</evidence>
<sequence>MTLETFWKALGAPVQSAEEETFELFAQDLPSQSLGFVNPKATTLDITIGGRDLTIHQSPAVLSSNRAGGTTGAVVWKITPLFAEWISSPGTSNPFFQHGILSPESVVLELGCGISALVGLLLAPRISRYILTDQAYVSKLVEQNVAENHDSPNQAKPGRSLRSTGPAKQRATTATNPTASRKGGGGGRRAGAGEDGMIHFTPLDWETDKVTPALLASVGETARKSFDAVIACDCVYNEALIEPFVSTCVDVCGLRTGEADGDGQGSAEPCVCVVAQQLRDPLVFEAWLTRFAGSFHTWRVPDEWLLEGLRSKSGFVVHVGMLKDAVDLQAI</sequence>
<dbReference type="PANTHER" id="PTHR14614:SF109">
    <property type="entry name" value="RIBOSOMAL LYSINE N-METHYLTRANSFERASE 5"/>
    <property type="match status" value="1"/>
</dbReference>
<protein>
    <recommendedName>
        <fullName evidence="4">Diaminohydroxyphosphoribosylamino-pyrimidine deaminase</fullName>
    </recommendedName>
</protein>
<name>A0AAN6TDI3_9PEZI</name>
<dbReference type="RefSeq" id="XP_064669675.1">
    <property type="nucleotide sequence ID" value="XM_064819200.1"/>
</dbReference>
<evidence type="ECO:0000256" key="1">
    <source>
        <dbReference type="SAM" id="MobiDB-lite"/>
    </source>
</evidence>
<dbReference type="InterPro" id="IPR019410">
    <property type="entry name" value="Methyltransf_16"/>
</dbReference>
<dbReference type="InterPro" id="IPR029063">
    <property type="entry name" value="SAM-dependent_MTases_sf"/>
</dbReference>
<keyword evidence="3" id="KW-1185">Reference proteome</keyword>
<feature type="region of interest" description="Disordered" evidence="1">
    <location>
        <begin position="147"/>
        <end position="195"/>
    </location>
</feature>
<dbReference type="GO" id="GO:0005829">
    <property type="term" value="C:cytosol"/>
    <property type="evidence" value="ECO:0007669"/>
    <property type="project" value="TreeGrafter"/>
</dbReference>
<dbReference type="GeneID" id="89943326"/>
<dbReference type="EMBL" id="MU853343">
    <property type="protein sequence ID" value="KAK4112105.1"/>
    <property type="molecule type" value="Genomic_DNA"/>
</dbReference>
<evidence type="ECO:0000313" key="3">
    <source>
        <dbReference type="Proteomes" id="UP001302812"/>
    </source>
</evidence>
<dbReference type="GO" id="GO:0008757">
    <property type="term" value="F:S-adenosylmethionine-dependent methyltransferase activity"/>
    <property type="evidence" value="ECO:0007669"/>
    <property type="project" value="UniProtKB-ARBA"/>
</dbReference>
<dbReference type="Proteomes" id="UP001302812">
    <property type="component" value="Unassembled WGS sequence"/>
</dbReference>
<gene>
    <name evidence="2" type="ORF">N656DRAFT_845418</name>
</gene>
<dbReference type="Gene3D" id="3.40.50.150">
    <property type="entry name" value="Vaccinia Virus protein VP39"/>
    <property type="match status" value="1"/>
</dbReference>